<gene>
    <name evidence="2" type="ORF">C1280_33385</name>
</gene>
<feature type="compositionally biased region" description="Pro residues" evidence="1">
    <location>
        <begin position="555"/>
        <end position="564"/>
    </location>
</feature>
<feature type="compositionally biased region" description="Pro residues" evidence="1">
    <location>
        <begin position="662"/>
        <end position="695"/>
    </location>
</feature>
<dbReference type="OrthoDB" id="273229at2"/>
<feature type="compositionally biased region" description="Basic and acidic residues" evidence="1">
    <location>
        <begin position="806"/>
        <end position="815"/>
    </location>
</feature>
<evidence type="ECO:0000313" key="2">
    <source>
        <dbReference type="EMBL" id="AWM41413.1"/>
    </source>
</evidence>
<organism evidence="2 3">
    <name type="scientific">Gemmata obscuriglobus</name>
    <dbReference type="NCBI Taxonomy" id="114"/>
    <lineage>
        <taxon>Bacteria</taxon>
        <taxon>Pseudomonadati</taxon>
        <taxon>Planctomycetota</taxon>
        <taxon>Planctomycetia</taxon>
        <taxon>Gemmatales</taxon>
        <taxon>Gemmataceae</taxon>
        <taxon>Gemmata</taxon>
    </lineage>
</organism>
<dbReference type="RefSeq" id="WP_010049463.1">
    <property type="nucleotide sequence ID" value="NZ_CP025958.1"/>
</dbReference>
<feature type="compositionally biased region" description="Low complexity" evidence="1">
    <location>
        <begin position="696"/>
        <end position="710"/>
    </location>
</feature>
<proteinExistence type="predicted"/>
<feature type="compositionally biased region" description="Pro residues" evidence="1">
    <location>
        <begin position="744"/>
        <end position="771"/>
    </location>
</feature>
<feature type="compositionally biased region" description="Pro residues" evidence="1">
    <location>
        <begin position="34"/>
        <end position="54"/>
    </location>
</feature>
<dbReference type="KEGG" id="gog:C1280_33385"/>
<feature type="compositionally biased region" description="Pro residues" evidence="1">
    <location>
        <begin position="644"/>
        <end position="654"/>
    </location>
</feature>
<dbReference type="EMBL" id="CP025958">
    <property type="protein sequence ID" value="AWM41413.1"/>
    <property type="molecule type" value="Genomic_DNA"/>
</dbReference>
<evidence type="ECO:0000256" key="1">
    <source>
        <dbReference type="SAM" id="MobiDB-lite"/>
    </source>
</evidence>
<evidence type="ECO:0008006" key="4">
    <source>
        <dbReference type="Google" id="ProtNLM"/>
    </source>
</evidence>
<accession>A0A2Z3H5W3</accession>
<protein>
    <recommendedName>
        <fullName evidence="4">YXWGXW repeat-containing protein</fullName>
    </recommendedName>
</protein>
<feature type="compositionally biased region" description="Low complexity" evidence="1">
    <location>
        <begin position="772"/>
        <end position="785"/>
    </location>
</feature>
<evidence type="ECO:0000313" key="3">
    <source>
        <dbReference type="Proteomes" id="UP000245802"/>
    </source>
</evidence>
<feature type="compositionally biased region" description="Pro residues" evidence="1">
    <location>
        <begin position="786"/>
        <end position="802"/>
    </location>
</feature>
<feature type="compositionally biased region" description="Pro residues" evidence="1">
    <location>
        <begin position="723"/>
        <end position="735"/>
    </location>
</feature>
<feature type="region of interest" description="Disordered" evidence="1">
    <location>
        <begin position="33"/>
        <end position="64"/>
    </location>
</feature>
<dbReference type="AlphaFoldDB" id="A0A2Z3H5W3"/>
<sequence length="815" mass="87061">MTERVLKVLPLGVFGSLMVALAVINTVPAQEPIPLRPPGTPQPDPVPLPLPAPGQPAQAGQGDGMEVLAKGPVHEAFASTAEAPTAAPVVAKQPPEPIEELPPDQKPEGDNVQWIPGYWNWDEENGQFIWVSGFWRQPPPGRVWVPGSWREAKGGWQYVPGFWQEVAPAQPQQPAQPQAQPEIEYLPQPPQSLEIGPTVVAPSATSVYVPGSWVWRNRYVWRPGVWVEHRRDWLWVPARYHWSPAGYVFVDGYWDYPLATRGVLFAPVVFTRPVYARPAFVYTPMYVVSEPCMTGALFVRRGYTNYYFGDYFDGRYVDRGYSAWCGVATPRGGFSIGFGVGRSWGYDPLWSYYSVQHRHSPRWNAGVADIYAGRYRGDVVRPPTTLVQQNTVINKITQTNINNVTNNITVVNGAPTVGNQNVANVAMVAPLKVAPDLQRTKFQAVAAEQRREEATAARQFRDVAAQRTKLETAVASKPQPVVTPGAVGAAPPVARPQSIKLDVPKAAVARARVASDDKAPPPNPLRANGSGTPGAGTRIDPKPAAGGGPVNPAMNPQPRPPVGPNPVINPATPPQPKVEPKQPAASTGRPQPKVDPGQPTNPVTRPQPVVPKVEPKPTPATNPAPRVEPKPSTEPVMPARPKINPTPTPAPASPQPKTEPRPAAPTPVSPAPKVNPPTSPAPRTNPQPTPIPAAPTQPRLNPVAPASKPLAPSPAAPSAAPRVNPPASVPTPAVQPTPKASVAPPVPQPTPRQPVQPRPQPAPAPAAPPSSRPVTAQSPSVSPRPTVAPPATPSRPSAPPRSPSAGEKRGKKSDE</sequence>
<dbReference type="Proteomes" id="UP000245802">
    <property type="component" value="Chromosome"/>
</dbReference>
<name>A0A2Z3H5W3_9BACT</name>
<feature type="region of interest" description="Disordered" evidence="1">
    <location>
        <begin position="510"/>
        <end position="815"/>
    </location>
</feature>
<keyword evidence="3" id="KW-1185">Reference proteome</keyword>
<reference evidence="2 3" key="1">
    <citation type="submission" date="2018-01" db="EMBL/GenBank/DDBJ databases">
        <title>G. obscuriglobus.</title>
        <authorList>
            <person name="Franke J."/>
            <person name="Blomberg W."/>
            <person name="Selmecki A."/>
        </authorList>
    </citation>
    <scope>NUCLEOTIDE SEQUENCE [LARGE SCALE GENOMIC DNA]</scope>
    <source>
        <strain evidence="2 3">DSM 5831</strain>
    </source>
</reference>
<dbReference type="PRINTS" id="PR01217">
    <property type="entry name" value="PRICHEXTENSN"/>
</dbReference>